<accession>A0A832W8J4</accession>
<feature type="domain" description="Right handed beta helix" evidence="4">
    <location>
        <begin position="411"/>
        <end position="559"/>
    </location>
</feature>
<proteinExistence type="predicted"/>
<dbReference type="InterPro" id="IPR039448">
    <property type="entry name" value="Beta_helix"/>
</dbReference>
<evidence type="ECO:0000256" key="1">
    <source>
        <dbReference type="ARBA" id="ARBA00004906"/>
    </source>
</evidence>
<sequence>MKRTLECIRNGWKVKPLIFVCCVLAFCFLLLVFTGSTSAKTVTVDARGWGDSRSIQAAVAMAEEGDTVFVYAGEYNENVVVDKYLTLIAEDRDASSSLQKSDDSDSSEFGKIVVEADKITEEFGLDPMYETLMYISPSIKKASSDYLLLILDASGQIDLLEEIKNGPFSESEKLLLEESVREIRRKYPIGFVRRDRVVYAYLISSERELDDDHEGNITERAGLENMAENVSTNISENIIENRSFAPSVKLYLTEDENRTLDRIQGVSTAYRDLFQRIREVDLKDTDFGQYEAIREVDLKDTDFGQYEIIREVDLKDTGLREVDLKDTGLRKVDLKDTDFGQYEVDDEVIEYGNSVPGDDAGEFVIFQTRPFDNVIIIPAKPDFPALEINADNVTVQGFVIKSDWGERPEVGLLLLGAGNCTLLKNRVSGMEHGIFLRNCTDCVLESNLLDSNDEALVIENSNRSLFRANIMERGNNGIYLKGSDENRLFENRAEDFSSGFRIEESMGNTIESNIAACNIQAGFYLLKAAENQLGNNSANNNFQCGISLETSSGNTLVRNELWANTHGISLEDTSNENSVHDNQLFECEKGLLVSKDSTENRIYNNTICLRKIQDKSWIEDVLDQIFV</sequence>
<name>A0A832W8J4_9EURY</name>
<dbReference type="RefSeq" id="WP_011024357.1">
    <property type="nucleotide sequence ID" value="NZ_DUJU01000024.1"/>
</dbReference>
<evidence type="ECO:0000256" key="2">
    <source>
        <dbReference type="ARBA" id="ARBA00022737"/>
    </source>
</evidence>
<keyword evidence="3" id="KW-0833">Ubl conjugation pathway</keyword>
<dbReference type="SUPFAM" id="SSF51126">
    <property type="entry name" value="Pectin lyase-like"/>
    <property type="match status" value="1"/>
</dbReference>
<dbReference type="InterPro" id="IPR051550">
    <property type="entry name" value="SCF-Subunits/Alg-Epimerases"/>
</dbReference>
<dbReference type="GeneID" id="1476375"/>
<dbReference type="PANTHER" id="PTHR22990:SF15">
    <property type="entry name" value="F-BOX ONLY PROTEIN 10"/>
    <property type="match status" value="1"/>
</dbReference>
<protein>
    <recommendedName>
        <fullName evidence="4">Right handed beta helix domain-containing protein</fullName>
    </recommendedName>
</protein>
<evidence type="ECO:0000313" key="5">
    <source>
        <dbReference type="EMBL" id="HIH92841.1"/>
    </source>
</evidence>
<keyword evidence="2" id="KW-0677">Repeat</keyword>
<evidence type="ECO:0000313" key="6">
    <source>
        <dbReference type="Proteomes" id="UP000600774"/>
    </source>
</evidence>
<comment type="pathway">
    <text evidence="1">Protein modification; protein ubiquitination.</text>
</comment>
<dbReference type="InterPro" id="IPR022441">
    <property type="entry name" value="Para_beta_helix_rpt-2"/>
</dbReference>
<reference evidence="5" key="1">
    <citation type="journal article" date="2020" name="bioRxiv">
        <title>A rank-normalized archaeal taxonomy based on genome phylogeny resolves widespread incomplete and uneven classifications.</title>
        <authorList>
            <person name="Rinke C."/>
            <person name="Chuvochina M."/>
            <person name="Mussig A.J."/>
            <person name="Chaumeil P.-A."/>
            <person name="Waite D.W."/>
            <person name="Whitman W.B."/>
            <person name="Parks D.H."/>
            <person name="Hugenholtz P."/>
        </authorList>
    </citation>
    <scope>NUCLEOTIDE SEQUENCE</scope>
    <source>
        <strain evidence="5">UBA8876</strain>
    </source>
</reference>
<dbReference type="InterPro" id="IPR011050">
    <property type="entry name" value="Pectin_lyase_fold/virulence"/>
</dbReference>
<organism evidence="5 6">
    <name type="scientific">Methanosarcina acetivorans</name>
    <dbReference type="NCBI Taxonomy" id="2214"/>
    <lineage>
        <taxon>Archaea</taxon>
        <taxon>Methanobacteriati</taxon>
        <taxon>Methanobacteriota</taxon>
        <taxon>Stenosarchaea group</taxon>
        <taxon>Methanomicrobia</taxon>
        <taxon>Methanosarcinales</taxon>
        <taxon>Methanosarcinaceae</taxon>
        <taxon>Methanosarcina</taxon>
    </lineage>
</organism>
<dbReference type="AlphaFoldDB" id="A0A832W8J4"/>
<dbReference type="InterPro" id="IPR012334">
    <property type="entry name" value="Pectin_lyas_fold"/>
</dbReference>
<dbReference type="Gene3D" id="2.160.20.10">
    <property type="entry name" value="Single-stranded right-handed beta-helix, Pectin lyase-like"/>
    <property type="match status" value="3"/>
</dbReference>
<comment type="caution">
    <text evidence="5">The sequence shown here is derived from an EMBL/GenBank/DDBJ whole genome shotgun (WGS) entry which is preliminary data.</text>
</comment>
<gene>
    <name evidence="5" type="ORF">HA338_01960</name>
</gene>
<dbReference type="Pfam" id="PF13229">
    <property type="entry name" value="Beta_helix"/>
    <property type="match status" value="1"/>
</dbReference>
<evidence type="ECO:0000256" key="3">
    <source>
        <dbReference type="ARBA" id="ARBA00022786"/>
    </source>
</evidence>
<dbReference type="Proteomes" id="UP000600774">
    <property type="component" value="Unassembled WGS sequence"/>
</dbReference>
<dbReference type="PANTHER" id="PTHR22990">
    <property type="entry name" value="F-BOX ONLY PROTEIN"/>
    <property type="match status" value="1"/>
</dbReference>
<dbReference type="SMART" id="SM00710">
    <property type="entry name" value="PbH1"/>
    <property type="match status" value="7"/>
</dbReference>
<dbReference type="NCBIfam" id="TIGR03804">
    <property type="entry name" value="para_beta_helix"/>
    <property type="match status" value="5"/>
</dbReference>
<evidence type="ECO:0000259" key="4">
    <source>
        <dbReference type="Pfam" id="PF13229"/>
    </source>
</evidence>
<dbReference type="EMBL" id="DUJU01000024">
    <property type="protein sequence ID" value="HIH92841.1"/>
    <property type="molecule type" value="Genomic_DNA"/>
</dbReference>
<dbReference type="InterPro" id="IPR006626">
    <property type="entry name" value="PbH1"/>
</dbReference>